<accession>A0ABT4STP3</accession>
<dbReference type="Proteomes" id="UP001212498">
    <property type="component" value="Unassembled WGS sequence"/>
</dbReference>
<feature type="region of interest" description="Disordered" evidence="1">
    <location>
        <begin position="64"/>
        <end position="84"/>
    </location>
</feature>
<feature type="transmembrane region" description="Helical" evidence="2">
    <location>
        <begin position="39"/>
        <end position="58"/>
    </location>
</feature>
<keyword evidence="4" id="KW-1185">Reference proteome</keyword>
<comment type="caution">
    <text evidence="3">The sequence shown here is derived from an EMBL/GenBank/DDBJ whole genome shotgun (WGS) entry which is preliminary data.</text>
</comment>
<organism evidence="3 4">
    <name type="scientific">Nonomuraea ferruginea</name>
    <dbReference type="NCBI Taxonomy" id="46174"/>
    <lineage>
        <taxon>Bacteria</taxon>
        <taxon>Bacillati</taxon>
        <taxon>Actinomycetota</taxon>
        <taxon>Actinomycetes</taxon>
        <taxon>Streptosporangiales</taxon>
        <taxon>Streptosporangiaceae</taxon>
        <taxon>Nonomuraea</taxon>
    </lineage>
</organism>
<gene>
    <name evidence="3" type="ORF">OUY24_07890</name>
</gene>
<sequence>MVKRGGRTRGSGARGLVVLGWFLLVLGACAVLTGATVLVLGLMGLGLGCLITAVVLAVEHLPRQWHPQNDPDAGEVRRGAGPLP</sequence>
<evidence type="ECO:0000256" key="2">
    <source>
        <dbReference type="SAM" id="Phobius"/>
    </source>
</evidence>
<feature type="transmembrane region" description="Helical" evidence="2">
    <location>
        <begin position="12"/>
        <end position="33"/>
    </location>
</feature>
<evidence type="ECO:0000256" key="1">
    <source>
        <dbReference type="SAM" id="MobiDB-lite"/>
    </source>
</evidence>
<proteinExistence type="predicted"/>
<dbReference type="PROSITE" id="PS51257">
    <property type="entry name" value="PROKAR_LIPOPROTEIN"/>
    <property type="match status" value="1"/>
</dbReference>
<keyword evidence="2" id="KW-0812">Transmembrane</keyword>
<keyword evidence="2" id="KW-1133">Transmembrane helix</keyword>
<name>A0ABT4STP3_9ACTN</name>
<protein>
    <submittedName>
        <fullName evidence="3">Uncharacterized protein</fullName>
    </submittedName>
</protein>
<evidence type="ECO:0000313" key="3">
    <source>
        <dbReference type="EMBL" id="MDA0640537.1"/>
    </source>
</evidence>
<reference evidence="3 4" key="1">
    <citation type="submission" date="2022-11" db="EMBL/GenBank/DDBJ databases">
        <title>Nonomuraea corallina sp. nov., a new species of the genus Nonomuraea isolated from sea side sediment in Thai sea.</title>
        <authorList>
            <person name="Ngamcharungchit C."/>
            <person name="Matsumoto A."/>
            <person name="Suriyachadkun C."/>
            <person name="Panbangred W."/>
            <person name="Inahashi Y."/>
            <person name="Intra B."/>
        </authorList>
    </citation>
    <scope>NUCLEOTIDE SEQUENCE [LARGE SCALE GENOMIC DNA]</scope>
    <source>
        <strain evidence="3 4">DSM 43553</strain>
    </source>
</reference>
<dbReference type="EMBL" id="JAPNUD010000014">
    <property type="protein sequence ID" value="MDA0640537.1"/>
    <property type="molecule type" value="Genomic_DNA"/>
</dbReference>
<evidence type="ECO:0000313" key="4">
    <source>
        <dbReference type="Proteomes" id="UP001212498"/>
    </source>
</evidence>
<keyword evidence="2" id="KW-0472">Membrane</keyword>
<dbReference type="RefSeq" id="WP_271275733.1">
    <property type="nucleotide sequence ID" value="NZ_BAABFD010000032.1"/>
</dbReference>